<dbReference type="AlphaFoldDB" id="A0A2S9Q9U6"/>
<dbReference type="InterPro" id="IPR019690">
    <property type="entry name" value="DUF2569"/>
</dbReference>
<feature type="transmembrane region" description="Helical" evidence="1">
    <location>
        <begin position="21"/>
        <end position="44"/>
    </location>
</feature>
<reference evidence="2 3" key="1">
    <citation type="submission" date="2018-02" db="EMBL/GenBank/DDBJ databases">
        <title>Whole genome sequencing of endophytic bacterium.</title>
        <authorList>
            <person name="Eedara R."/>
            <person name="Podile A.R."/>
        </authorList>
    </citation>
    <scope>NUCLEOTIDE SEQUENCE [LARGE SCALE GENOMIC DNA]</scope>
    <source>
        <strain evidence="2 3">RP1T</strain>
    </source>
</reference>
<feature type="transmembrane region" description="Helical" evidence="1">
    <location>
        <begin position="105"/>
        <end position="125"/>
    </location>
</feature>
<dbReference type="OrthoDB" id="9155572at2"/>
<evidence type="ECO:0000256" key="1">
    <source>
        <dbReference type="SAM" id="Phobius"/>
    </source>
</evidence>
<organism evidence="2 3">
    <name type="scientific">Labrys okinawensis</name>
    <dbReference type="NCBI Taxonomy" id="346911"/>
    <lineage>
        <taxon>Bacteria</taxon>
        <taxon>Pseudomonadati</taxon>
        <taxon>Pseudomonadota</taxon>
        <taxon>Alphaproteobacteria</taxon>
        <taxon>Hyphomicrobiales</taxon>
        <taxon>Xanthobacteraceae</taxon>
        <taxon>Labrys</taxon>
    </lineage>
</organism>
<gene>
    <name evidence="2" type="ORF">C5L14_17920</name>
</gene>
<protein>
    <recommendedName>
        <fullName evidence="4">DUF2569 domain-containing protein</fullName>
    </recommendedName>
</protein>
<name>A0A2S9Q9U6_9HYPH</name>
<keyword evidence="1" id="KW-1133">Transmembrane helix</keyword>
<feature type="transmembrane region" description="Helical" evidence="1">
    <location>
        <begin position="71"/>
        <end position="93"/>
    </location>
</feature>
<dbReference type="RefSeq" id="WP_105863425.1">
    <property type="nucleotide sequence ID" value="NZ_PUEJ01000006.1"/>
</dbReference>
<evidence type="ECO:0000313" key="3">
    <source>
        <dbReference type="Proteomes" id="UP000237682"/>
    </source>
</evidence>
<dbReference type="EMBL" id="PUEJ01000006">
    <property type="protein sequence ID" value="PRH86128.1"/>
    <property type="molecule type" value="Genomic_DNA"/>
</dbReference>
<keyword evidence="1" id="KW-0472">Membrane</keyword>
<proteinExistence type="predicted"/>
<keyword evidence="1" id="KW-0812">Transmembrane</keyword>
<sequence length="179" mass="19530">MAHSSETMTATRQVQDGPRGIGGWMILPIIGLILTVGLTVYNLYGVVEEWEGIKAIVAGTNDTAIALRLPVAASSGFALITIGVALACLFSIFTHSPRVPWLMTIFYILVIAATVVEILVDYRVVALTGGSTDPKNWGELTKVIVAAAIWIPYFHRSRRVANTFRTREAAVDRRIGEIF</sequence>
<evidence type="ECO:0008006" key="4">
    <source>
        <dbReference type="Google" id="ProtNLM"/>
    </source>
</evidence>
<dbReference type="Pfam" id="PF10754">
    <property type="entry name" value="DUF2569"/>
    <property type="match status" value="1"/>
</dbReference>
<feature type="transmembrane region" description="Helical" evidence="1">
    <location>
        <begin position="137"/>
        <end position="155"/>
    </location>
</feature>
<dbReference type="Proteomes" id="UP000237682">
    <property type="component" value="Unassembled WGS sequence"/>
</dbReference>
<evidence type="ECO:0000313" key="2">
    <source>
        <dbReference type="EMBL" id="PRH86128.1"/>
    </source>
</evidence>
<comment type="caution">
    <text evidence="2">The sequence shown here is derived from an EMBL/GenBank/DDBJ whole genome shotgun (WGS) entry which is preliminary data.</text>
</comment>
<keyword evidence="3" id="KW-1185">Reference proteome</keyword>
<accession>A0A2S9Q9U6</accession>